<dbReference type="InterPro" id="IPR011701">
    <property type="entry name" value="MFS"/>
</dbReference>
<evidence type="ECO:0000256" key="6">
    <source>
        <dbReference type="ARBA" id="ARBA00023136"/>
    </source>
</evidence>
<dbReference type="AlphaFoldDB" id="A0A4T0A4F4"/>
<dbReference type="InterPro" id="IPR036259">
    <property type="entry name" value="MFS_trans_sf"/>
</dbReference>
<feature type="transmembrane region" description="Helical" evidence="8">
    <location>
        <begin position="201"/>
        <end position="219"/>
    </location>
</feature>
<accession>A0A4T0A4F4</accession>
<keyword evidence="6 8" id="KW-0472">Membrane</keyword>
<reference evidence="9 10" key="1">
    <citation type="submission" date="2018-10" db="EMBL/GenBank/DDBJ databases">
        <title>Fifty Aureobasidium pullulans genomes reveal a recombining polyextremotolerant generalist.</title>
        <authorList>
            <person name="Gostincar C."/>
            <person name="Turk M."/>
            <person name="Zajc J."/>
            <person name="Gunde-Cimerman N."/>
        </authorList>
    </citation>
    <scope>NUCLEOTIDE SEQUENCE [LARGE SCALE GENOMIC DNA]</scope>
    <source>
        <strain evidence="9 10">EXF-3380</strain>
    </source>
</reference>
<evidence type="ECO:0000313" key="10">
    <source>
        <dbReference type="Proteomes" id="UP000304947"/>
    </source>
</evidence>
<evidence type="ECO:0000256" key="5">
    <source>
        <dbReference type="ARBA" id="ARBA00022989"/>
    </source>
</evidence>
<comment type="caution">
    <text evidence="9">The sequence shown here is derived from an EMBL/GenBank/DDBJ whole genome shotgun (WGS) entry which is preliminary data.</text>
</comment>
<feature type="transmembrane region" description="Helical" evidence="8">
    <location>
        <begin position="172"/>
        <end position="189"/>
    </location>
</feature>
<comment type="similarity">
    <text evidence="2">Belongs to the major facilitator superfamily.</text>
</comment>
<feature type="transmembrane region" description="Helical" evidence="8">
    <location>
        <begin position="143"/>
        <end position="166"/>
    </location>
</feature>
<keyword evidence="3" id="KW-0813">Transport</keyword>
<name>A0A4T0A4F4_AURPU</name>
<keyword evidence="4 8" id="KW-0812">Transmembrane</keyword>
<evidence type="ECO:0000256" key="1">
    <source>
        <dbReference type="ARBA" id="ARBA00004141"/>
    </source>
</evidence>
<dbReference type="GO" id="GO:0022857">
    <property type="term" value="F:transmembrane transporter activity"/>
    <property type="evidence" value="ECO:0007669"/>
    <property type="project" value="InterPro"/>
</dbReference>
<evidence type="ECO:0000256" key="8">
    <source>
        <dbReference type="SAM" id="Phobius"/>
    </source>
</evidence>
<dbReference type="EMBL" id="QZBU01004202">
    <property type="protein sequence ID" value="TIA13918.1"/>
    <property type="molecule type" value="Genomic_DNA"/>
</dbReference>
<evidence type="ECO:0000256" key="4">
    <source>
        <dbReference type="ARBA" id="ARBA00022692"/>
    </source>
</evidence>
<dbReference type="GO" id="GO:0005886">
    <property type="term" value="C:plasma membrane"/>
    <property type="evidence" value="ECO:0007669"/>
    <property type="project" value="TreeGrafter"/>
</dbReference>
<sequence>MRLRIPNIHTRPNEVPMVAETATGSDVEVAGAQEMNEKDGTQVTSKAEEDTVTPEFQHGVQMAQAMNQVWTREHLIAAYIIIWVINFIQGFGSGITGTLTPYVTSSFQAHSLTATTSIISSLIAGLWKLPYAKILDVWGRPQGFALMVASTVLGFIMMAGCTNVTTYCAAQVFYQVGYTAIDFTITIFVADTSSLKNRAWWIAYTASPWLIVTWCYGPATNSVLESIGFRWGFGIWAIVYPIVCAPLFWLMWHNLKKAEKQGLIPKQDSGRTWRESVIYYAVQFDVVGILLIATGLSLFLLSFSLYSYQAEQWKSLMIICFLVFGILLSKARSSASTQKTPTSSGWNQKVSTTMSSIRTASP</sequence>
<comment type="subcellular location">
    <subcellularLocation>
        <location evidence="1">Membrane</location>
        <topology evidence="1">Multi-pass membrane protein</topology>
    </subcellularLocation>
</comment>
<dbReference type="FunFam" id="1.20.1250.20:FF:000284">
    <property type="entry name" value="Siderophore iron transporter mirB"/>
    <property type="match status" value="1"/>
</dbReference>
<evidence type="ECO:0000313" key="9">
    <source>
        <dbReference type="EMBL" id="TIA13918.1"/>
    </source>
</evidence>
<dbReference type="PANTHER" id="PTHR23501">
    <property type="entry name" value="MAJOR FACILITATOR SUPERFAMILY"/>
    <property type="match status" value="1"/>
</dbReference>
<dbReference type="Gene3D" id="1.20.1250.20">
    <property type="entry name" value="MFS general substrate transporter like domains"/>
    <property type="match status" value="1"/>
</dbReference>
<dbReference type="Pfam" id="PF07690">
    <property type="entry name" value="MFS_1"/>
    <property type="match status" value="1"/>
</dbReference>
<feature type="region of interest" description="Disordered" evidence="7">
    <location>
        <begin position="336"/>
        <end position="362"/>
    </location>
</feature>
<organism evidence="9 10">
    <name type="scientific">Aureobasidium pullulans</name>
    <name type="common">Black yeast</name>
    <name type="synonym">Pullularia pullulans</name>
    <dbReference type="NCBI Taxonomy" id="5580"/>
    <lineage>
        <taxon>Eukaryota</taxon>
        <taxon>Fungi</taxon>
        <taxon>Dikarya</taxon>
        <taxon>Ascomycota</taxon>
        <taxon>Pezizomycotina</taxon>
        <taxon>Dothideomycetes</taxon>
        <taxon>Dothideomycetidae</taxon>
        <taxon>Dothideales</taxon>
        <taxon>Saccotheciaceae</taxon>
        <taxon>Aureobasidium</taxon>
    </lineage>
</organism>
<proteinExistence type="inferred from homology"/>
<dbReference type="Proteomes" id="UP000304947">
    <property type="component" value="Unassembled WGS sequence"/>
</dbReference>
<feature type="transmembrane region" description="Helical" evidence="8">
    <location>
        <begin position="231"/>
        <end position="252"/>
    </location>
</feature>
<protein>
    <submittedName>
        <fullName evidence="9">Siderophore iron transporter-like protein mirB</fullName>
    </submittedName>
</protein>
<dbReference type="SUPFAM" id="SSF103473">
    <property type="entry name" value="MFS general substrate transporter"/>
    <property type="match status" value="1"/>
</dbReference>
<evidence type="ECO:0000256" key="2">
    <source>
        <dbReference type="ARBA" id="ARBA00008335"/>
    </source>
</evidence>
<gene>
    <name evidence="9" type="ORF">D6C83_08390</name>
</gene>
<feature type="transmembrane region" description="Helical" evidence="8">
    <location>
        <begin position="76"/>
        <end position="95"/>
    </location>
</feature>
<keyword evidence="5 8" id="KW-1133">Transmembrane helix</keyword>
<feature type="transmembrane region" description="Helical" evidence="8">
    <location>
        <begin position="277"/>
        <end position="306"/>
    </location>
</feature>
<dbReference type="PANTHER" id="PTHR23501:SF3">
    <property type="entry name" value="MAJOR FACILITATOR SUPERFAMILY (MFS) PROFILE DOMAIN-CONTAINING PROTEIN"/>
    <property type="match status" value="1"/>
</dbReference>
<evidence type="ECO:0000256" key="7">
    <source>
        <dbReference type="SAM" id="MobiDB-lite"/>
    </source>
</evidence>
<evidence type="ECO:0000256" key="3">
    <source>
        <dbReference type="ARBA" id="ARBA00022448"/>
    </source>
</evidence>